<protein>
    <submittedName>
        <fullName evidence="1">Acetyltransferase</fullName>
    </submittedName>
</protein>
<dbReference type="SUPFAM" id="SSF55729">
    <property type="entry name" value="Acyl-CoA N-acyltransferases (Nat)"/>
    <property type="match status" value="1"/>
</dbReference>
<accession>A0A8S5PQ72</accession>
<dbReference type="InterPro" id="IPR016181">
    <property type="entry name" value="Acyl_CoA_acyltransferase"/>
</dbReference>
<proteinExistence type="predicted"/>
<sequence length="785" mass="91313">MPKKVYKTSIKYHCPFCDEKYPRMELIDHVEKEHSALIPENYTATRVVYEAINKTDHGTCMICKKNVYTWNEKISRYNNLCDNPKCREEVRRIALERHMRVYNKPTLLNDPMQQEKMLSNRHISGKYKYSDGTMFTYTGKYEKATIEFMDKVLNIDSKDIQMPGPVLDYEFNGETHSWITDIYYIPANLIIEVKDGGNNPNKREMPVYRGKQLAKEVMITNLGKFNYLRLTNNNFAQLLEALAEIKYENLDQKSATHVSYFINESGIIEEEATGRKVVTRDKRRLFHISENPNIGSLEPRVPRNFLVDKGYEDSKTQRVCFASTIDGCLRAMSANIKGKTFYVYNPEEDQEVYIPTKEEVPDCRATGEVWVLNHVRLNRIGEIKVGEAKGRRGIQYTYGKNTAELYNWNWEWVEKYDSINESLRLELLHEEKSELDDDFKPKKRISLSSLKKIRITDSVIEKYKKEYPVLKHVRCRDTSEYKCDGYMWFDTQNELVCHVGSCEYLDDGTKWIVSLEVLPKFKGHDLSKQILDFAVKSMNCKYLSVNKNNKVAKYIYDQYGFKTYQDDDNMDYMTIDRHPVKEEVNAIPSMGRYSTFIIPYTVKNAFDIAIGNDKNNEVLVRGDDDTFKTVGLEKFEELYQPSQILVYNEADACEKFEKMKSCNSISESLKILLGHEIKVFDELMLCENLKLRDFTSEDLGMEMIRRGVVRENEILSGAVKVYDTPTAIKPHVILSKTADGGCFIHTPKNYYLSSDIYPTPEDIPQNVIDTMEDLYVSNAGTEEME</sequence>
<name>A0A8S5PQ72_9CAUD</name>
<dbReference type="Gene3D" id="3.40.630.30">
    <property type="match status" value="1"/>
</dbReference>
<evidence type="ECO:0000313" key="1">
    <source>
        <dbReference type="EMBL" id="DAE08651.1"/>
    </source>
</evidence>
<organism evidence="1">
    <name type="scientific">Myoviridae sp. ctwwN25</name>
    <dbReference type="NCBI Taxonomy" id="2825209"/>
    <lineage>
        <taxon>Viruses</taxon>
        <taxon>Duplodnaviria</taxon>
        <taxon>Heunggongvirae</taxon>
        <taxon>Uroviricota</taxon>
        <taxon>Caudoviricetes</taxon>
    </lineage>
</organism>
<reference evidence="1" key="1">
    <citation type="journal article" date="2021" name="Proc. Natl. Acad. Sci. U.S.A.">
        <title>A Catalog of Tens of Thousands of Viruses from Human Metagenomes Reveals Hidden Associations with Chronic Diseases.</title>
        <authorList>
            <person name="Tisza M.J."/>
            <person name="Buck C.B."/>
        </authorList>
    </citation>
    <scope>NUCLEOTIDE SEQUENCE</scope>
    <source>
        <strain evidence="1">CtwwN25</strain>
    </source>
</reference>
<dbReference type="EMBL" id="BK015472">
    <property type="protein sequence ID" value="DAE08651.1"/>
    <property type="molecule type" value="Genomic_DNA"/>
</dbReference>